<evidence type="ECO:0008006" key="5">
    <source>
        <dbReference type="Google" id="ProtNLM"/>
    </source>
</evidence>
<dbReference type="InterPro" id="IPR036291">
    <property type="entry name" value="NAD(P)-bd_dom_sf"/>
</dbReference>
<keyword evidence="4" id="KW-1185">Reference proteome</keyword>
<feature type="region of interest" description="Disordered" evidence="2">
    <location>
        <begin position="1"/>
        <end position="23"/>
    </location>
</feature>
<reference evidence="3" key="2">
    <citation type="submission" date="2023-06" db="EMBL/GenBank/DDBJ databases">
        <authorList>
            <consortium name="Lawrence Berkeley National Laboratory"/>
            <person name="Haridas S."/>
            <person name="Hensen N."/>
            <person name="Bonometti L."/>
            <person name="Westerberg I."/>
            <person name="Brannstrom I.O."/>
            <person name="Guillou S."/>
            <person name="Cros-Aarteil S."/>
            <person name="Calhoun S."/>
            <person name="Kuo A."/>
            <person name="Mondo S."/>
            <person name="Pangilinan J."/>
            <person name="Riley R."/>
            <person name="Labutti K."/>
            <person name="Andreopoulos B."/>
            <person name="Lipzen A."/>
            <person name="Chen C."/>
            <person name="Yanf M."/>
            <person name="Daum C."/>
            <person name="Ng V."/>
            <person name="Clum A."/>
            <person name="Steindorff A."/>
            <person name="Ohm R."/>
            <person name="Martin F."/>
            <person name="Silar P."/>
            <person name="Natvig D."/>
            <person name="Lalanne C."/>
            <person name="Gautier V."/>
            <person name="Ament-Velasquez S.L."/>
            <person name="Kruys A."/>
            <person name="Hutchinson M.I."/>
            <person name="Powell A.J."/>
            <person name="Barry K."/>
            <person name="Miller A.N."/>
            <person name="Grigoriev I.V."/>
            <person name="Debuchy R."/>
            <person name="Gladieux P."/>
            <person name="Thoren M.H."/>
            <person name="Johannesson H."/>
        </authorList>
    </citation>
    <scope>NUCLEOTIDE SEQUENCE</scope>
    <source>
        <strain evidence="3">CBS 118394</strain>
    </source>
</reference>
<dbReference type="PANTHER" id="PTHR43157">
    <property type="entry name" value="PHOSPHATIDYLINOSITOL-GLYCAN BIOSYNTHESIS CLASS F PROTEIN-RELATED"/>
    <property type="match status" value="1"/>
</dbReference>
<dbReference type="SUPFAM" id="SSF51735">
    <property type="entry name" value="NAD(P)-binding Rossmann-fold domains"/>
    <property type="match status" value="1"/>
</dbReference>
<keyword evidence="1" id="KW-0560">Oxidoreductase</keyword>
<protein>
    <recommendedName>
        <fullName evidence="5">NAD(P)-binding protein</fullName>
    </recommendedName>
</protein>
<organism evidence="3 4">
    <name type="scientific">Apodospora peruviana</name>
    <dbReference type="NCBI Taxonomy" id="516989"/>
    <lineage>
        <taxon>Eukaryota</taxon>
        <taxon>Fungi</taxon>
        <taxon>Dikarya</taxon>
        <taxon>Ascomycota</taxon>
        <taxon>Pezizomycotina</taxon>
        <taxon>Sordariomycetes</taxon>
        <taxon>Sordariomycetidae</taxon>
        <taxon>Sordariales</taxon>
        <taxon>Lasiosphaeriaceae</taxon>
        <taxon>Apodospora</taxon>
    </lineage>
</organism>
<proteinExistence type="predicted"/>
<dbReference type="Gene3D" id="3.40.50.720">
    <property type="entry name" value="NAD(P)-binding Rossmann-like Domain"/>
    <property type="match status" value="1"/>
</dbReference>
<evidence type="ECO:0000256" key="2">
    <source>
        <dbReference type="SAM" id="MobiDB-lite"/>
    </source>
</evidence>
<dbReference type="Proteomes" id="UP001283341">
    <property type="component" value="Unassembled WGS sequence"/>
</dbReference>
<comment type="caution">
    <text evidence="3">The sequence shown here is derived from an EMBL/GenBank/DDBJ whole genome shotgun (WGS) entry which is preliminary data.</text>
</comment>
<evidence type="ECO:0000313" key="4">
    <source>
        <dbReference type="Proteomes" id="UP001283341"/>
    </source>
</evidence>
<dbReference type="AlphaFoldDB" id="A0AAE0HZI5"/>
<dbReference type="Pfam" id="PF00106">
    <property type="entry name" value="adh_short"/>
    <property type="match status" value="1"/>
</dbReference>
<dbReference type="PANTHER" id="PTHR43157:SF22">
    <property type="entry name" value="SHORT-CHAIN DEHYDROGENASE_REDUCTASE PHMF"/>
    <property type="match status" value="1"/>
</dbReference>
<dbReference type="GO" id="GO:0016491">
    <property type="term" value="F:oxidoreductase activity"/>
    <property type="evidence" value="ECO:0007669"/>
    <property type="project" value="UniProtKB-KW"/>
</dbReference>
<dbReference type="InterPro" id="IPR002347">
    <property type="entry name" value="SDR_fam"/>
</dbReference>
<name>A0AAE0HZI5_9PEZI</name>
<evidence type="ECO:0000256" key="1">
    <source>
        <dbReference type="ARBA" id="ARBA00023002"/>
    </source>
</evidence>
<evidence type="ECO:0000313" key="3">
    <source>
        <dbReference type="EMBL" id="KAK3315765.1"/>
    </source>
</evidence>
<sequence length="250" mass="27608">MASTAELWHAARNPPTDPKDIPGHSFKDKAVLVTGAYGDKALGHHAAIKYAALGANLLILAVRTAEKGEEAKAAIIRHTNCSPDIFIIETVDLASFASVREFVDRLNRNSRVPYLHVVQLAAGVAPWAYGQSPDGYEISLQVDVLSTALLALLLLPKMREAPDGVRPHLSFLDRISIFIIPDDMKAELEALRGESLIKRCDDKEKWDAVKHVRYYFLGRSAEQGARTLVSATALGEESHGRFWTNDKYHP</sequence>
<accession>A0AAE0HZI5</accession>
<gene>
    <name evidence="3" type="ORF">B0H66DRAFT_624438</name>
</gene>
<reference evidence="3" key="1">
    <citation type="journal article" date="2023" name="Mol. Phylogenet. Evol.">
        <title>Genome-scale phylogeny and comparative genomics of the fungal order Sordariales.</title>
        <authorList>
            <person name="Hensen N."/>
            <person name="Bonometti L."/>
            <person name="Westerberg I."/>
            <person name="Brannstrom I.O."/>
            <person name="Guillou S."/>
            <person name="Cros-Aarteil S."/>
            <person name="Calhoun S."/>
            <person name="Haridas S."/>
            <person name="Kuo A."/>
            <person name="Mondo S."/>
            <person name="Pangilinan J."/>
            <person name="Riley R."/>
            <person name="LaButti K."/>
            <person name="Andreopoulos B."/>
            <person name="Lipzen A."/>
            <person name="Chen C."/>
            <person name="Yan M."/>
            <person name="Daum C."/>
            <person name="Ng V."/>
            <person name="Clum A."/>
            <person name="Steindorff A."/>
            <person name="Ohm R.A."/>
            <person name="Martin F."/>
            <person name="Silar P."/>
            <person name="Natvig D.O."/>
            <person name="Lalanne C."/>
            <person name="Gautier V."/>
            <person name="Ament-Velasquez S.L."/>
            <person name="Kruys A."/>
            <person name="Hutchinson M.I."/>
            <person name="Powell A.J."/>
            <person name="Barry K."/>
            <person name="Miller A.N."/>
            <person name="Grigoriev I.V."/>
            <person name="Debuchy R."/>
            <person name="Gladieux P."/>
            <person name="Hiltunen Thoren M."/>
            <person name="Johannesson H."/>
        </authorList>
    </citation>
    <scope>NUCLEOTIDE SEQUENCE</scope>
    <source>
        <strain evidence="3">CBS 118394</strain>
    </source>
</reference>
<dbReference type="EMBL" id="JAUEDM010000005">
    <property type="protein sequence ID" value="KAK3315765.1"/>
    <property type="molecule type" value="Genomic_DNA"/>
</dbReference>